<feature type="transmembrane region" description="Helical" evidence="8">
    <location>
        <begin position="163"/>
        <end position="184"/>
    </location>
</feature>
<evidence type="ECO:0000256" key="4">
    <source>
        <dbReference type="ARBA" id="ARBA00022692"/>
    </source>
</evidence>
<dbReference type="AlphaFoldDB" id="A0AAE4Q526"/>
<evidence type="ECO:0000256" key="1">
    <source>
        <dbReference type="ARBA" id="ARBA00004141"/>
    </source>
</evidence>
<dbReference type="PRINTS" id="PR00783">
    <property type="entry name" value="MINTRINSICP"/>
</dbReference>
<comment type="similarity">
    <text evidence="2 7">Belongs to the MIP/aquaporin (TC 1.A.8) family.</text>
</comment>
<dbReference type="InterPro" id="IPR000425">
    <property type="entry name" value="MIP"/>
</dbReference>
<keyword evidence="3 7" id="KW-0813">Transport</keyword>
<dbReference type="InterPro" id="IPR022357">
    <property type="entry name" value="MIP_CS"/>
</dbReference>
<dbReference type="InterPro" id="IPR023271">
    <property type="entry name" value="Aquaporin-like"/>
</dbReference>
<evidence type="ECO:0000256" key="5">
    <source>
        <dbReference type="ARBA" id="ARBA00022989"/>
    </source>
</evidence>
<dbReference type="InterPro" id="IPR050363">
    <property type="entry name" value="MIP/Aquaporin"/>
</dbReference>
<reference evidence="9" key="1">
    <citation type="submission" date="2021-04" db="EMBL/GenBank/DDBJ databases">
        <title>Draft genomes of 20 S. canis strains.</title>
        <authorList>
            <person name="Pagnossin D."/>
            <person name="Weir W."/>
            <person name="Smith A."/>
            <person name="Ure R."/>
            <person name="Oravcova K."/>
        </authorList>
    </citation>
    <scope>NUCLEOTIDE SEQUENCE</scope>
    <source>
        <strain evidence="9">284</strain>
    </source>
</reference>
<dbReference type="PROSITE" id="PS00221">
    <property type="entry name" value="MIP"/>
    <property type="match status" value="1"/>
</dbReference>
<dbReference type="NCBIfam" id="TIGR00861">
    <property type="entry name" value="MIP"/>
    <property type="match status" value="1"/>
</dbReference>
<proteinExistence type="inferred from homology"/>
<dbReference type="PANTHER" id="PTHR43829">
    <property type="entry name" value="AQUAPORIN OR AQUAGLYCEROPORIN RELATED"/>
    <property type="match status" value="1"/>
</dbReference>
<feature type="transmembrane region" description="Helical" evidence="8">
    <location>
        <begin position="212"/>
        <end position="233"/>
    </location>
</feature>
<evidence type="ECO:0000256" key="7">
    <source>
        <dbReference type="RuleBase" id="RU000477"/>
    </source>
</evidence>
<keyword evidence="6 8" id="KW-0472">Membrane</keyword>
<keyword evidence="5 8" id="KW-1133">Transmembrane helix</keyword>
<evidence type="ECO:0000256" key="8">
    <source>
        <dbReference type="SAM" id="Phobius"/>
    </source>
</evidence>
<comment type="caution">
    <text evidence="9">The sequence shown here is derived from an EMBL/GenBank/DDBJ whole genome shotgun (WGS) entry which is preliminary data.</text>
</comment>
<name>A0AAE4Q526_STRCB</name>
<evidence type="ECO:0000256" key="3">
    <source>
        <dbReference type="ARBA" id="ARBA00022448"/>
    </source>
</evidence>
<dbReference type="GO" id="GO:0015254">
    <property type="term" value="F:glycerol channel activity"/>
    <property type="evidence" value="ECO:0007669"/>
    <property type="project" value="TreeGrafter"/>
</dbReference>
<dbReference type="Gene3D" id="1.20.1080.10">
    <property type="entry name" value="Glycerol uptake facilitator protein"/>
    <property type="match status" value="1"/>
</dbReference>
<sequence>MMNFIGELLGTFILVLLGDGVVSACVLNKTKAQNSGWIAIVLGWGIAVTVAVYISGFMSGAHLNPAVTLAMAAVGSLPWSQVLTYLAAQFLGAMLGALILYLHYYPHWKETKDAGTILACFSTGPAIRHTWSNLFGEALGTAVLVITVMAIGPNKVAAGFGPLIVGFVVMAVGFSLGATTGYAINPARDLGPRIMHALLPIPNKGDSDWSYAWIPVLGPILGGVAGALIYQMILNMM</sequence>
<evidence type="ECO:0000256" key="2">
    <source>
        <dbReference type="ARBA" id="ARBA00006175"/>
    </source>
</evidence>
<evidence type="ECO:0000313" key="10">
    <source>
        <dbReference type="Proteomes" id="UP001186118"/>
    </source>
</evidence>
<accession>A0AAE4Q526</accession>
<dbReference type="GO" id="GO:0005886">
    <property type="term" value="C:plasma membrane"/>
    <property type="evidence" value="ECO:0007669"/>
    <property type="project" value="TreeGrafter"/>
</dbReference>
<dbReference type="PANTHER" id="PTHR43829:SF9">
    <property type="entry name" value="AQUAPORIN-9"/>
    <property type="match status" value="1"/>
</dbReference>
<evidence type="ECO:0000256" key="6">
    <source>
        <dbReference type="ARBA" id="ARBA00023136"/>
    </source>
</evidence>
<gene>
    <name evidence="9" type="ORF">KB584_03205</name>
</gene>
<feature type="transmembrane region" description="Helical" evidence="8">
    <location>
        <begin position="39"/>
        <end position="61"/>
    </location>
</feature>
<dbReference type="SUPFAM" id="SSF81338">
    <property type="entry name" value="Aquaporin-like"/>
    <property type="match status" value="1"/>
</dbReference>
<organism evidence="9 10">
    <name type="scientific">Streptococcus canis</name>
    <dbReference type="NCBI Taxonomy" id="1329"/>
    <lineage>
        <taxon>Bacteria</taxon>
        <taxon>Bacillati</taxon>
        <taxon>Bacillota</taxon>
        <taxon>Bacilli</taxon>
        <taxon>Lactobacillales</taxon>
        <taxon>Streptococcaceae</taxon>
        <taxon>Streptococcus</taxon>
    </lineage>
</organism>
<keyword evidence="4 7" id="KW-0812">Transmembrane</keyword>
<feature type="transmembrane region" description="Helical" evidence="8">
    <location>
        <begin position="82"/>
        <end position="104"/>
    </location>
</feature>
<dbReference type="EMBL" id="JAGQEX010000005">
    <property type="protein sequence ID" value="MDV5976478.1"/>
    <property type="molecule type" value="Genomic_DNA"/>
</dbReference>
<dbReference type="Pfam" id="PF00230">
    <property type="entry name" value="MIP"/>
    <property type="match status" value="1"/>
</dbReference>
<dbReference type="CDD" id="cd00333">
    <property type="entry name" value="MIP"/>
    <property type="match status" value="1"/>
</dbReference>
<dbReference type="Proteomes" id="UP001186118">
    <property type="component" value="Unassembled WGS sequence"/>
</dbReference>
<protein>
    <submittedName>
        <fullName evidence="9">Aquaporin family protein</fullName>
    </submittedName>
</protein>
<evidence type="ECO:0000313" key="9">
    <source>
        <dbReference type="EMBL" id="MDV5976478.1"/>
    </source>
</evidence>
<feature type="transmembrane region" description="Helical" evidence="8">
    <location>
        <begin position="131"/>
        <end position="151"/>
    </location>
</feature>
<comment type="subcellular location">
    <subcellularLocation>
        <location evidence="1">Membrane</location>
        <topology evidence="1">Multi-pass membrane protein</topology>
    </subcellularLocation>
</comment>